<dbReference type="InterPro" id="IPR023753">
    <property type="entry name" value="FAD/NAD-binding_dom"/>
</dbReference>
<dbReference type="PRINTS" id="PR00419">
    <property type="entry name" value="ADXRDTASE"/>
</dbReference>
<organism evidence="6 7">
    <name type="scientific">Pandoraea bronchicola</name>
    <dbReference type="NCBI Taxonomy" id="2508287"/>
    <lineage>
        <taxon>Bacteria</taxon>
        <taxon>Pseudomonadati</taxon>
        <taxon>Pseudomonadota</taxon>
        <taxon>Betaproteobacteria</taxon>
        <taxon>Burkholderiales</taxon>
        <taxon>Burkholderiaceae</taxon>
        <taxon>Pandoraea</taxon>
    </lineage>
</organism>
<dbReference type="PROSITE" id="PS51379">
    <property type="entry name" value="4FE4S_FER_2"/>
    <property type="match status" value="1"/>
</dbReference>
<dbReference type="InterPro" id="IPR028261">
    <property type="entry name" value="DPD_II"/>
</dbReference>
<gene>
    <name evidence="6" type="primary">gltD</name>
    <name evidence="6" type="ORF">PBR20603_03901</name>
</gene>
<comment type="pathway">
    <text evidence="4">Amino-acid biosynthesis.</text>
</comment>
<name>A0A5E5BX21_9BURK</name>
<dbReference type="InterPro" id="IPR051394">
    <property type="entry name" value="Glutamate_Synthase"/>
</dbReference>
<proteinExistence type="predicted"/>
<evidence type="ECO:0000256" key="3">
    <source>
        <dbReference type="ARBA" id="ARBA00023164"/>
    </source>
</evidence>
<evidence type="ECO:0000259" key="5">
    <source>
        <dbReference type="PROSITE" id="PS51379"/>
    </source>
</evidence>
<dbReference type="GO" id="GO:0016639">
    <property type="term" value="F:oxidoreductase activity, acting on the CH-NH2 group of donors, NAD or NADP as acceptor"/>
    <property type="evidence" value="ECO:0007669"/>
    <property type="project" value="InterPro"/>
</dbReference>
<dbReference type="RefSeq" id="WP_150561130.1">
    <property type="nucleotide sequence ID" value="NZ_CABPST010000012.1"/>
</dbReference>
<dbReference type="EC" id="1.4.1.13" evidence="6"/>
<dbReference type="EMBL" id="CABPST010000012">
    <property type="protein sequence ID" value="VVE89927.1"/>
    <property type="molecule type" value="Genomic_DNA"/>
</dbReference>
<keyword evidence="2 6" id="KW-0560">Oxidoreductase</keyword>
<evidence type="ECO:0000313" key="7">
    <source>
        <dbReference type="Proteomes" id="UP000382040"/>
    </source>
</evidence>
<dbReference type="SUPFAM" id="SSF51971">
    <property type="entry name" value="Nucleotide-binding domain"/>
    <property type="match status" value="2"/>
</dbReference>
<dbReference type="Proteomes" id="UP000382040">
    <property type="component" value="Unassembled WGS sequence"/>
</dbReference>
<dbReference type="AlphaFoldDB" id="A0A5E5BX21"/>
<reference evidence="6 7" key="1">
    <citation type="submission" date="2019-08" db="EMBL/GenBank/DDBJ databases">
        <authorList>
            <person name="Peeters C."/>
        </authorList>
    </citation>
    <scope>NUCLEOTIDE SEQUENCE [LARGE SCALE GENOMIC DNA]</scope>
    <source>
        <strain evidence="6 7">LMG 20603</strain>
    </source>
</reference>
<dbReference type="Gene3D" id="1.10.1060.10">
    <property type="entry name" value="Alpha-helical ferredoxin"/>
    <property type="match status" value="1"/>
</dbReference>
<protein>
    <submittedName>
        <fullName evidence="6">Glutamate synthase</fullName>
        <ecNumber evidence="6">1.4.1.13</ecNumber>
    </submittedName>
</protein>
<feature type="domain" description="4Fe-4S ferredoxin-type" evidence="5">
    <location>
        <begin position="37"/>
        <end position="68"/>
    </location>
</feature>
<accession>A0A5E5BX21</accession>
<dbReference type="GO" id="GO:0051536">
    <property type="term" value="F:iron-sulfur cluster binding"/>
    <property type="evidence" value="ECO:0007669"/>
    <property type="project" value="InterPro"/>
</dbReference>
<dbReference type="GO" id="GO:0006537">
    <property type="term" value="P:glutamate biosynthetic process"/>
    <property type="evidence" value="ECO:0007669"/>
    <property type="project" value="UniProtKB-KW"/>
</dbReference>
<dbReference type="GO" id="GO:0004355">
    <property type="term" value="F:glutamate synthase (NADPH) activity"/>
    <property type="evidence" value="ECO:0007669"/>
    <property type="project" value="UniProtKB-EC"/>
</dbReference>
<evidence type="ECO:0000256" key="4">
    <source>
        <dbReference type="ARBA" id="ARBA00029440"/>
    </source>
</evidence>
<dbReference type="NCBIfam" id="TIGR01317">
    <property type="entry name" value="GOGAT_sm_gam"/>
    <property type="match status" value="1"/>
</dbReference>
<evidence type="ECO:0000313" key="6">
    <source>
        <dbReference type="EMBL" id="VVE89927.1"/>
    </source>
</evidence>
<dbReference type="OrthoDB" id="9803192at2"/>
<dbReference type="InterPro" id="IPR036188">
    <property type="entry name" value="FAD/NAD-bd_sf"/>
</dbReference>
<dbReference type="InterPro" id="IPR006005">
    <property type="entry name" value="Glut_synth_ssu1"/>
</dbReference>
<dbReference type="InterPro" id="IPR009051">
    <property type="entry name" value="Helical_ferredxn"/>
</dbReference>
<dbReference type="SUPFAM" id="SSF46548">
    <property type="entry name" value="alpha-helical ferredoxin"/>
    <property type="match status" value="1"/>
</dbReference>
<evidence type="ECO:0000256" key="2">
    <source>
        <dbReference type="ARBA" id="ARBA00023002"/>
    </source>
</evidence>
<dbReference type="InterPro" id="IPR017896">
    <property type="entry name" value="4Fe4S_Fe-S-bd"/>
</dbReference>
<sequence>MGKVTGFLEFERQSESYEAPLARVKHYKEFVLALSDDQAKVQGARCMDCGIPFCNNGCPVNNIIPDFNDLVYRQDWKSAISVLHSTNNFPEFTGRICPAPCEAACTLNINSDAVGIKSIEHAIIDKAWSEGWVEPQPAKHKTGKTVAVVGSGPAGMAVAQQLARAGHDVTVFEKNDRVGGLLRYGIPDFKLEKWLIDRRMRQMEAEGVTFRTSVYVGKDDPDAHINNFSKETISPEQLQAQFDAVVIAGGAEQPRDLPVPGRELEGIHFAMEFLPQQNKVNAGDKLANQLLATGKSVIVIGGGDTGSDCVGTSNRHGAKHVTQFELLPQPPEQENKPMVWPYWPVKLRTSSSHEEGCERDWSVATKRFEGKNGKVEKLIAVRLEWKDGKMQEVPGSEFELKADLVLLAMGFVSPLQTVLEAFGVDKDARGNVRASTEGERAYTTNLPKVFAAGDVRRGQSLVVWAIREGRQCARAVDEFLMGHSELPR</sequence>
<dbReference type="Gene3D" id="3.50.50.60">
    <property type="entry name" value="FAD/NAD(P)-binding domain"/>
    <property type="match status" value="2"/>
</dbReference>
<evidence type="ECO:0000256" key="1">
    <source>
        <dbReference type="ARBA" id="ARBA00022605"/>
    </source>
</evidence>
<keyword evidence="3" id="KW-0314">Glutamate biosynthesis</keyword>
<keyword evidence="7" id="KW-1185">Reference proteome</keyword>
<dbReference type="Pfam" id="PF14691">
    <property type="entry name" value="Fer4_20"/>
    <property type="match status" value="1"/>
</dbReference>
<keyword evidence="1" id="KW-0028">Amino-acid biosynthesis</keyword>
<dbReference type="Pfam" id="PF07992">
    <property type="entry name" value="Pyr_redox_2"/>
    <property type="match status" value="1"/>
</dbReference>
<dbReference type="PANTHER" id="PTHR43100">
    <property type="entry name" value="GLUTAMATE SYNTHASE [NADPH] SMALL CHAIN"/>
    <property type="match status" value="1"/>
</dbReference>
<dbReference type="PANTHER" id="PTHR43100:SF1">
    <property type="entry name" value="GLUTAMATE SYNTHASE [NADPH] SMALL CHAIN"/>
    <property type="match status" value="1"/>
</dbReference>